<dbReference type="GeneID" id="17776927"/>
<dbReference type="KEGG" id="vg:17776927"/>
<keyword evidence="2" id="KW-1185">Reference proteome</keyword>
<gene>
    <name evidence="1" type="ORF">ArV2_gp65</name>
</gene>
<dbReference type="Proteomes" id="UP000018644">
    <property type="component" value="Segment"/>
</dbReference>
<accession>V5R8T9</accession>
<dbReference type="Gene3D" id="3.30.1330.70">
    <property type="entry name" value="Holliday junction resolvase RusA"/>
    <property type="match status" value="1"/>
</dbReference>
<evidence type="ECO:0000313" key="1">
    <source>
        <dbReference type="EMBL" id="AHB31676.1"/>
    </source>
</evidence>
<dbReference type="GO" id="GO:0006281">
    <property type="term" value="P:DNA repair"/>
    <property type="evidence" value="ECO:0007669"/>
    <property type="project" value="InterPro"/>
</dbReference>
<evidence type="ECO:0000313" key="2">
    <source>
        <dbReference type="Proteomes" id="UP000018644"/>
    </source>
</evidence>
<sequence>MTVEGFWATTSGPAPYSYPENIHSPRPHQGRMICNKCSLDVSQPIFPVEWPCDAAQQGESALIRTWTFTVPAPYVKPVVKRKTGKVFQRQPFLNSNDRDHWRVTNPIKNGWITNAIEAATSARIPKGLARVRIDGRIIKPRGGTYDAMNYYPTAKALVDGLTRYGLTADDSNEYVSGPYLHEGGKGEPAIIITITEET</sequence>
<dbReference type="OrthoDB" id="13848at10239"/>
<proteinExistence type="predicted"/>
<dbReference type="GO" id="GO:0006310">
    <property type="term" value="P:DNA recombination"/>
    <property type="evidence" value="ECO:0007669"/>
    <property type="project" value="InterPro"/>
</dbReference>
<protein>
    <submittedName>
        <fullName evidence="1">Putative endodeoxyribonuclease</fullName>
    </submittedName>
</protein>
<dbReference type="EMBL" id="KF692088">
    <property type="protein sequence ID" value="AHB31676.1"/>
    <property type="molecule type" value="Genomic_DNA"/>
</dbReference>
<dbReference type="InterPro" id="IPR036614">
    <property type="entry name" value="RusA-like_sf"/>
</dbReference>
<organism evidence="1 2">
    <name type="scientific">Arthrobacter phage vB_ArS-ArV2</name>
    <dbReference type="NCBI Taxonomy" id="1414742"/>
    <lineage>
        <taxon>Viruses</taxon>
        <taxon>Duplodnaviria</taxon>
        <taxon>Heunggongvirae</taxon>
        <taxon>Uroviricota</taxon>
        <taxon>Caudoviricetes</taxon>
        <taxon>Arvduovirus</taxon>
        <taxon>Arvduovirus ArV2</taxon>
    </lineage>
</organism>
<dbReference type="RefSeq" id="YP_008857936.1">
    <property type="nucleotide sequence ID" value="NC_022972.2"/>
</dbReference>
<name>V5R8T9_9CAUD</name>
<reference evidence="1 2" key="1">
    <citation type="journal article" date="2014" name="PLoS ONE">
        <title>Isolation and Characterization of vB_ArS-ArV2 - First Arthrobacter sp. Infecting Bacteriophage with Completely Sequenced Genome.</title>
        <authorList>
            <person name="Simoliunas E."/>
            <person name="Kaliniene L."/>
            <person name="Stasilo M."/>
            <person name="Truncaite L."/>
            <person name="Zajanckauskaite A."/>
            <person name="Staniulis J."/>
            <person name="Nainys J."/>
            <person name="Kaupinis A."/>
            <person name="Valius M."/>
            <person name="Meskys R."/>
        </authorList>
    </citation>
    <scope>NUCLEOTIDE SEQUENCE [LARGE SCALE GENOMIC DNA]</scope>
</reference>
<dbReference type="GO" id="GO:0000287">
    <property type="term" value="F:magnesium ion binding"/>
    <property type="evidence" value="ECO:0007669"/>
    <property type="project" value="InterPro"/>
</dbReference>
<dbReference type="SUPFAM" id="SSF103084">
    <property type="entry name" value="Holliday junction resolvase RusA"/>
    <property type="match status" value="1"/>
</dbReference>